<evidence type="ECO:0000313" key="1">
    <source>
        <dbReference type="EMBL" id="QAU06327.1"/>
    </source>
</evidence>
<dbReference type="Proteomes" id="UP000290536">
    <property type="component" value="Segment"/>
</dbReference>
<dbReference type="GeneID" id="55613875"/>
<gene>
    <name evidence="1" type="primary">87</name>
    <name evidence="1" type="ORF">SEA_RICKMORE_87</name>
</gene>
<protein>
    <submittedName>
        <fullName evidence="1">Uncharacterized protein</fullName>
    </submittedName>
</protein>
<dbReference type="EMBL" id="MK376953">
    <property type="protein sequence ID" value="QAU06327.1"/>
    <property type="molecule type" value="Genomic_DNA"/>
</dbReference>
<dbReference type="RefSeq" id="YP_009843584.1">
    <property type="nucleotide sequence ID" value="NC_048749.1"/>
</dbReference>
<evidence type="ECO:0000313" key="2">
    <source>
        <dbReference type="Proteomes" id="UP000290536"/>
    </source>
</evidence>
<proteinExistence type="predicted"/>
<name>A0A410TBI9_9CAUD</name>
<dbReference type="KEGG" id="vg:55613875"/>
<keyword evidence="2" id="KW-1185">Reference proteome</keyword>
<reference evidence="1 2" key="1">
    <citation type="submission" date="2019-01" db="EMBL/GenBank/DDBJ databases">
        <authorList>
            <person name="Mendiola A."/>
            <person name="Dhungana S."/>
            <person name="Koga A.P."/>
            <person name="Garlena R.A."/>
            <person name="Russell D.A."/>
            <person name="Pope W.H."/>
            <person name="Jacobs-Sera D."/>
            <person name="Hatfull G.F."/>
        </authorList>
    </citation>
    <scope>NUCLEOTIDE SEQUENCE [LARGE SCALE GENOMIC DNA]</scope>
</reference>
<organism evidence="1 2">
    <name type="scientific">Gordonia phage Rickmore</name>
    <dbReference type="NCBI Taxonomy" id="2507854"/>
    <lineage>
        <taxon>Viruses</taxon>
        <taxon>Duplodnaviria</taxon>
        <taxon>Heunggongvirae</taxon>
        <taxon>Uroviricota</taxon>
        <taxon>Caudoviricetes</taxon>
        <taxon>Deejayvirinae</taxon>
        <taxon>Kenoshavirus</taxon>
        <taxon>Kenoshavirus rickmore</taxon>
    </lineage>
</organism>
<accession>A0A410TBI9</accession>
<sequence>MESFGVGGKCGQIWSNPAKSETVMKSLPKCYQNVTKFGARFGLDLSDSFGGDVSDFDQNLVNTCKKVTFLVKNVKSYAKNFS</sequence>